<feature type="region of interest" description="Disordered" evidence="1">
    <location>
        <begin position="228"/>
        <end position="283"/>
    </location>
</feature>
<evidence type="ECO:0000313" key="3">
    <source>
        <dbReference type="Proteomes" id="UP000198873"/>
    </source>
</evidence>
<dbReference type="AlphaFoldDB" id="A0A1I6TE72"/>
<accession>A0A1I6TE72</accession>
<dbReference type="EMBL" id="FPAB01000004">
    <property type="protein sequence ID" value="SFS87491.1"/>
    <property type="molecule type" value="Genomic_DNA"/>
</dbReference>
<dbReference type="RefSeq" id="WP_019433962.1">
    <property type="nucleotide sequence ID" value="NZ_CP054938.1"/>
</dbReference>
<protein>
    <recommendedName>
        <fullName evidence="4">Adenylate cyclase, class 3</fullName>
    </recommendedName>
</protein>
<organism evidence="2 3">
    <name type="scientific">Streptomyces harbinensis</name>
    <dbReference type="NCBI Taxonomy" id="1176198"/>
    <lineage>
        <taxon>Bacteria</taxon>
        <taxon>Bacillati</taxon>
        <taxon>Actinomycetota</taxon>
        <taxon>Actinomycetes</taxon>
        <taxon>Kitasatosporales</taxon>
        <taxon>Streptomycetaceae</taxon>
        <taxon>Streptomyces</taxon>
    </lineage>
</organism>
<evidence type="ECO:0000256" key="1">
    <source>
        <dbReference type="SAM" id="MobiDB-lite"/>
    </source>
</evidence>
<gene>
    <name evidence="2" type="ORF">SAMN05444716_104583</name>
</gene>
<feature type="compositionally biased region" description="Polar residues" evidence="1">
    <location>
        <begin position="270"/>
        <end position="283"/>
    </location>
</feature>
<sequence>MSTPIPTSIPEPNAESRALPGYRALLAVDAKDFTGLASIQHSAVSMVIPELVDRALTEAGLTELRDAKSFPANTGDGIVFGFDPGYLPFVVFPFLRVLDGLLGRHNGQYVTARLRLRASVHVGPLSEPDGNGTARNDTHRLLDSRPVKAILATPGTERATHLAAIVSDRVYEDVVLGGYTGLRPEHFIEVPATVPGKPFAQRAWLYIPSPSGHLLRNGIIAAIEEPEAAPDAGEDAARPAVPEAPPSQQPGAGHTQRVGQGNAVIGNVTGGISSNFGVPGTAQ</sequence>
<evidence type="ECO:0008006" key="4">
    <source>
        <dbReference type="Google" id="ProtNLM"/>
    </source>
</evidence>
<reference evidence="3" key="1">
    <citation type="submission" date="2016-10" db="EMBL/GenBank/DDBJ databases">
        <authorList>
            <person name="Varghese N."/>
            <person name="Submissions S."/>
        </authorList>
    </citation>
    <scope>NUCLEOTIDE SEQUENCE [LARGE SCALE GENOMIC DNA]</scope>
    <source>
        <strain evidence="3">CGMCC 4.7047</strain>
    </source>
</reference>
<dbReference type="Proteomes" id="UP000198873">
    <property type="component" value="Unassembled WGS sequence"/>
</dbReference>
<dbReference type="STRING" id="1176198.SAMN05444716_104583"/>
<keyword evidence="3" id="KW-1185">Reference proteome</keyword>
<evidence type="ECO:0000313" key="2">
    <source>
        <dbReference type="EMBL" id="SFS87491.1"/>
    </source>
</evidence>
<name>A0A1I6TE72_9ACTN</name>
<proteinExistence type="predicted"/>